<feature type="region of interest" description="Disordered" evidence="1">
    <location>
        <begin position="1"/>
        <end position="22"/>
    </location>
</feature>
<protein>
    <submittedName>
        <fullName evidence="2">Uncharacterized protein</fullName>
    </submittedName>
</protein>
<organism evidence="2 3">
    <name type="scientific">Nocardia beijingensis</name>
    <dbReference type="NCBI Taxonomy" id="95162"/>
    <lineage>
        <taxon>Bacteria</taxon>
        <taxon>Bacillati</taxon>
        <taxon>Actinomycetota</taxon>
        <taxon>Actinomycetes</taxon>
        <taxon>Mycobacteriales</taxon>
        <taxon>Nocardiaceae</taxon>
        <taxon>Nocardia</taxon>
    </lineage>
</organism>
<reference evidence="2 3" key="1">
    <citation type="submission" date="2024-10" db="EMBL/GenBank/DDBJ databases">
        <title>The Natural Products Discovery Center: Release of the First 8490 Sequenced Strains for Exploring Actinobacteria Biosynthetic Diversity.</title>
        <authorList>
            <person name="Kalkreuter E."/>
            <person name="Kautsar S.A."/>
            <person name="Yang D."/>
            <person name="Bader C.D."/>
            <person name="Teijaro C.N."/>
            <person name="Fluegel L."/>
            <person name="Davis C.M."/>
            <person name="Simpson J.R."/>
            <person name="Lauterbach L."/>
            <person name="Steele A.D."/>
            <person name="Gui C."/>
            <person name="Meng S."/>
            <person name="Li G."/>
            <person name="Viehrig K."/>
            <person name="Ye F."/>
            <person name="Su P."/>
            <person name="Kiefer A.F."/>
            <person name="Nichols A."/>
            <person name="Cepeda A.J."/>
            <person name="Yan W."/>
            <person name="Fan B."/>
            <person name="Jiang Y."/>
            <person name="Adhikari A."/>
            <person name="Zheng C.-J."/>
            <person name="Schuster L."/>
            <person name="Cowan T.M."/>
            <person name="Smanski M.J."/>
            <person name="Chevrette M.G."/>
            <person name="De Carvalho L.P.S."/>
            <person name="Shen B."/>
        </authorList>
    </citation>
    <scope>NUCLEOTIDE SEQUENCE [LARGE SCALE GENOMIC DNA]</scope>
    <source>
        <strain evidence="2 3">NPDC019626</strain>
    </source>
</reference>
<dbReference type="RefSeq" id="WP_396947292.1">
    <property type="nucleotide sequence ID" value="NZ_JBIRXV010000003.1"/>
</dbReference>
<accession>A0ABW7WHM7</accession>
<evidence type="ECO:0000256" key="1">
    <source>
        <dbReference type="SAM" id="MobiDB-lite"/>
    </source>
</evidence>
<feature type="compositionally biased region" description="Polar residues" evidence="1">
    <location>
        <begin position="1"/>
        <end position="11"/>
    </location>
</feature>
<gene>
    <name evidence="2" type="ORF">ACH47G_16980</name>
</gene>
<dbReference type="EMBL" id="JBIRXV010000003">
    <property type="protein sequence ID" value="MFI2322182.1"/>
    <property type="molecule type" value="Genomic_DNA"/>
</dbReference>
<comment type="caution">
    <text evidence="2">The sequence shown here is derived from an EMBL/GenBank/DDBJ whole genome shotgun (WGS) entry which is preliminary data.</text>
</comment>
<dbReference type="Proteomes" id="UP001611450">
    <property type="component" value="Unassembled WGS sequence"/>
</dbReference>
<sequence length="43" mass="4481">MWSYPSSSKEASTAGCPATPVSEVEAAVRELVEPLGDAENGEQ</sequence>
<name>A0ABW7WHM7_9NOCA</name>
<keyword evidence="3" id="KW-1185">Reference proteome</keyword>
<evidence type="ECO:0000313" key="2">
    <source>
        <dbReference type="EMBL" id="MFI2322182.1"/>
    </source>
</evidence>
<proteinExistence type="predicted"/>
<evidence type="ECO:0000313" key="3">
    <source>
        <dbReference type="Proteomes" id="UP001611450"/>
    </source>
</evidence>